<gene>
    <name evidence="2" type="ORF">AVDCRST_MAG68-227</name>
</gene>
<dbReference type="EMBL" id="CADCTW010000018">
    <property type="protein sequence ID" value="CAA9298836.1"/>
    <property type="molecule type" value="Genomic_DNA"/>
</dbReference>
<sequence length="38" mass="4149">CPGGARIAGRRTRKRRWISRPPPASARRTSAPAGRAIH</sequence>
<name>A0A6J4K852_9BACT</name>
<protein>
    <submittedName>
        <fullName evidence="2">Uncharacterized protein</fullName>
    </submittedName>
</protein>
<accession>A0A6J4K852</accession>
<reference evidence="2" key="1">
    <citation type="submission" date="2020-02" db="EMBL/GenBank/DDBJ databases">
        <authorList>
            <person name="Meier V. D."/>
        </authorList>
    </citation>
    <scope>NUCLEOTIDE SEQUENCE</scope>
    <source>
        <strain evidence="2">AVDCRST_MAG68</strain>
    </source>
</reference>
<organism evidence="2">
    <name type="scientific">uncultured Gemmatimonadota bacterium</name>
    <dbReference type="NCBI Taxonomy" id="203437"/>
    <lineage>
        <taxon>Bacteria</taxon>
        <taxon>Pseudomonadati</taxon>
        <taxon>Gemmatimonadota</taxon>
        <taxon>environmental samples</taxon>
    </lineage>
</organism>
<proteinExistence type="predicted"/>
<feature type="non-terminal residue" evidence="2">
    <location>
        <position position="38"/>
    </location>
</feature>
<evidence type="ECO:0000313" key="2">
    <source>
        <dbReference type="EMBL" id="CAA9298836.1"/>
    </source>
</evidence>
<feature type="region of interest" description="Disordered" evidence="1">
    <location>
        <begin position="1"/>
        <end position="38"/>
    </location>
</feature>
<evidence type="ECO:0000256" key="1">
    <source>
        <dbReference type="SAM" id="MobiDB-lite"/>
    </source>
</evidence>
<feature type="compositionally biased region" description="Low complexity" evidence="1">
    <location>
        <begin position="25"/>
        <end position="38"/>
    </location>
</feature>
<feature type="non-terminal residue" evidence="2">
    <location>
        <position position="1"/>
    </location>
</feature>
<dbReference type="AlphaFoldDB" id="A0A6J4K852"/>
<feature type="compositionally biased region" description="Basic residues" evidence="1">
    <location>
        <begin position="8"/>
        <end position="18"/>
    </location>
</feature>